<dbReference type="InterPro" id="IPR006118">
    <property type="entry name" value="Recombinase_CS"/>
</dbReference>
<dbReference type="CDD" id="cd00338">
    <property type="entry name" value="Ser_Recombinase"/>
    <property type="match status" value="1"/>
</dbReference>
<name>A0A1F6V684_9BACT</name>
<comment type="caution">
    <text evidence="8">The sequence shown here is derived from an EMBL/GenBank/DDBJ whole genome shotgun (WGS) entry which is preliminary data.</text>
</comment>
<feature type="domain" description="Recombinase" evidence="7">
    <location>
        <begin position="166"/>
        <end position="315"/>
    </location>
</feature>
<evidence type="ECO:0000256" key="3">
    <source>
        <dbReference type="ARBA" id="ARBA00023172"/>
    </source>
</evidence>
<dbReference type="Pfam" id="PF07508">
    <property type="entry name" value="Recombinase"/>
    <property type="match status" value="1"/>
</dbReference>
<feature type="active site" description="O-(5'-phospho-DNA)-serine intermediate" evidence="4 5">
    <location>
        <position position="21"/>
    </location>
</feature>
<protein>
    <recommendedName>
        <fullName evidence="10">Resolvase/invertase-type recombinase catalytic domain-containing protein</fullName>
    </recommendedName>
</protein>
<dbReference type="PROSITE" id="PS51736">
    <property type="entry name" value="RECOMBINASES_3"/>
    <property type="match status" value="1"/>
</dbReference>
<evidence type="ECO:0000256" key="5">
    <source>
        <dbReference type="PROSITE-ProRule" id="PRU10137"/>
    </source>
</evidence>
<dbReference type="PROSITE" id="PS00397">
    <property type="entry name" value="RECOMBINASES_1"/>
    <property type="match status" value="1"/>
</dbReference>
<keyword evidence="2" id="KW-0238">DNA-binding</keyword>
<dbReference type="InterPro" id="IPR011109">
    <property type="entry name" value="DNA_bind_recombinase_dom"/>
</dbReference>
<dbReference type="GO" id="GO:0000150">
    <property type="term" value="F:DNA strand exchange activity"/>
    <property type="evidence" value="ECO:0007669"/>
    <property type="project" value="InterPro"/>
</dbReference>
<dbReference type="Proteomes" id="UP000177370">
    <property type="component" value="Unassembled WGS sequence"/>
</dbReference>
<dbReference type="InterPro" id="IPR050639">
    <property type="entry name" value="SSR_resolvase"/>
</dbReference>
<dbReference type="PANTHER" id="PTHR30461">
    <property type="entry name" value="DNA-INVERTASE FROM LAMBDOID PROPHAGE"/>
    <property type="match status" value="1"/>
</dbReference>
<evidence type="ECO:0000259" key="7">
    <source>
        <dbReference type="PROSITE" id="PS51737"/>
    </source>
</evidence>
<dbReference type="PROSITE" id="PS51737">
    <property type="entry name" value="RECOMBINASE_DNA_BIND"/>
    <property type="match status" value="1"/>
</dbReference>
<organism evidence="8 9">
    <name type="scientific">Candidatus Nomurabacteria bacterium RIFCSPHIGHO2_01_FULL_40_24b</name>
    <dbReference type="NCBI Taxonomy" id="1801739"/>
    <lineage>
        <taxon>Bacteria</taxon>
        <taxon>Candidatus Nomuraibacteriota</taxon>
    </lineage>
</organism>
<feature type="domain" description="Resolvase/invertase-type recombinase catalytic" evidence="6">
    <location>
        <begin position="13"/>
        <end position="158"/>
    </location>
</feature>
<dbReference type="InterPro" id="IPR038109">
    <property type="entry name" value="DNA_bind_recomb_sf"/>
</dbReference>
<dbReference type="Pfam" id="PF00239">
    <property type="entry name" value="Resolvase"/>
    <property type="match status" value="1"/>
</dbReference>
<dbReference type="PANTHER" id="PTHR30461:SF23">
    <property type="entry name" value="DNA RECOMBINASE-RELATED"/>
    <property type="match status" value="1"/>
</dbReference>
<dbReference type="InterPro" id="IPR006119">
    <property type="entry name" value="Resolv_N"/>
</dbReference>
<dbReference type="SUPFAM" id="SSF53041">
    <property type="entry name" value="Resolvase-like"/>
    <property type="match status" value="1"/>
</dbReference>
<reference evidence="8 9" key="1">
    <citation type="journal article" date="2016" name="Nat. Commun.">
        <title>Thousands of microbial genomes shed light on interconnected biogeochemical processes in an aquifer system.</title>
        <authorList>
            <person name="Anantharaman K."/>
            <person name="Brown C.T."/>
            <person name="Hug L.A."/>
            <person name="Sharon I."/>
            <person name="Castelle C.J."/>
            <person name="Probst A.J."/>
            <person name="Thomas B.C."/>
            <person name="Singh A."/>
            <person name="Wilkins M.J."/>
            <person name="Karaoz U."/>
            <person name="Brodie E.L."/>
            <person name="Williams K.H."/>
            <person name="Hubbard S.S."/>
            <person name="Banfield J.F."/>
        </authorList>
    </citation>
    <scope>NUCLEOTIDE SEQUENCE [LARGE SCALE GENOMIC DNA]</scope>
</reference>
<sequence>MKNENIAKMGIKHVSVYARVSTSNQEDQKTIDAQLSEVDKYIKENELVVVKTYKDEGWSGDILARPQLDQLRHDATNKIWDAVVIYDPDRLGRELFLQQIVINELKKLGIEILFVTMLPVESATDKLLFGVRGLFAAYEKAKIAERFRIGKVNRVKNNQVLTTVAPYGYTYIPNKGKKSAGDYDPGHYKINDREAEIVRNIFSWVANDGLTLRAVVRKLHEQKIYPRKSKRGVWNTSTLSTLLRHEVYIGVTHWGASFAVVPKKPLKNEKYKKIEKTSRKMKPKDEWYKITVPVIITDNNLFKQAGARLKKNFATLGRNKKNDYLLAGKIWCTCGKRRAGEGPQRGKYLYYRCTDRVYSFPLEPDCRERGINARIADKVLWGRVKEIMSSPELLQRYTERWIENHKGYKSESAISAEGTLKEIEKLQVREDRLANAFSKEAFSLEKFKEYVAPIREEIRKLEDQIIQADLEKTSKNDIILPGKDEIKEFTAAAAECLKNFDFQARQKVISECLSFSIASQKSLQVEGILSLSDIYVKFFSENRDCRFTERG</sequence>
<evidence type="ECO:0000313" key="8">
    <source>
        <dbReference type="EMBL" id="OGI65173.1"/>
    </source>
</evidence>
<dbReference type="InterPro" id="IPR036162">
    <property type="entry name" value="Resolvase-like_N_sf"/>
</dbReference>
<accession>A0A1F6V684</accession>
<dbReference type="GO" id="GO:0003677">
    <property type="term" value="F:DNA binding"/>
    <property type="evidence" value="ECO:0007669"/>
    <property type="project" value="UniProtKB-KW"/>
</dbReference>
<dbReference type="Gene3D" id="3.90.1750.20">
    <property type="entry name" value="Putative Large Serine Recombinase, Chain B, Domain 2"/>
    <property type="match status" value="1"/>
</dbReference>
<dbReference type="EMBL" id="MFTP01000022">
    <property type="protein sequence ID" value="OGI65173.1"/>
    <property type="molecule type" value="Genomic_DNA"/>
</dbReference>
<dbReference type="Gene3D" id="3.40.50.1390">
    <property type="entry name" value="Resolvase, N-terminal catalytic domain"/>
    <property type="match status" value="1"/>
</dbReference>
<gene>
    <name evidence="8" type="ORF">A2647_04460</name>
</gene>
<evidence type="ECO:0008006" key="10">
    <source>
        <dbReference type="Google" id="ProtNLM"/>
    </source>
</evidence>
<evidence type="ECO:0000256" key="4">
    <source>
        <dbReference type="PIRSR" id="PIRSR606118-50"/>
    </source>
</evidence>
<evidence type="ECO:0000259" key="6">
    <source>
        <dbReference type="PROSITE" id="PS51736"/>
    </source>
</evidence>
<evidence type="ECO:0000256" key="1">
    <source>
        <dbReference type="ARBA" id="ARBA00022908"/>
    </source>
</evidence>
<dbReference type="SMART" id="SM00857">
    <property type="entry name" value="Resolvase"/>
    <property type="match status" value="1"/>
</dbReference>
<proteinExistence type="predicted"/>
<evidence type="ECO:0000256" key="2">
    <source>
        <dbReference type="ARBA" id="ARBA00023125"/>
    </source>
</evidence>
<dbReference type="AlphaFoldDB" id="A0A1F6V684"/>
<keyword evidence="1" id="KW-0229">DNA integration</keyword>
<dbReference type="GO" id="GO:0015074">
    <property type="term" value="P:DNA integration"/>
    <property type="evidence" value="ECO:0007669"/>
    <property type="project" value="UniProtKB-KW"/>
</dbReference>
<evidence type="ECO:0000313" key="9">
    <source>
        <dbReference type="Proteomes" id="UP000177370"/>
    </source>
</evidence>
<keyword evidence="3" id="KW-0233">DNA recombination</keyword>